<proteinExistence type="predicted"/>
<dbReference type="Proteomes" id="UP000886501">
    <property type="component" value="Unassembled WGS sequence"/>
</dbReference>
<reference evidence="1" key="2">
    <citation type="journal article" date="2020" name="Nat. Commun.">
        <title>Large-scale genome sequencing of mycorrhizal fungi provides insights into the early evolution of symbiotic traits.</title>
        <authorList>
            <person name="Miyauchi S."/>
            <person name="Kiss E."/>
            <person name="Kuo A."/>
            <person name="Drula E."/>
            <person name="Kohler A."/>
            <person name="Sanchez-Garcia M."/>
            <person name="Morin E."/>
            <person name="Andreopoulos B."/>
            <person name="Barry K.W."/>
            <person name="Bonito G."/>
            <person name="Buee M."/>
            <person name="Carver A."/>
            <person name="Chen C."/>
            <person name="Cichocki N."/>
            <person name="Clum A."/>
            <person name="Culley D."/>
            <person name="Crous P.W."/>
            <person name="Fauchery L."/>
            <person name="Girlanda M."/>
            <person name="Hayes R.D."/>
            <person name="Keri Z."/>
            <person name="LaButti K."/>
            <person name="Lipzen A."/>
            <person name="Lombard V."/>
            <person name="Magnuson J."/>
            <person name="Maillard F."/>
            <person name="Murat C."/>
            <person name="Nolan M."/>
            <person name="Ohm R.A."/>
            <person name="Pangilinan J."/>
            <person name="Pereira M.F."/>
            <person name="Perotto S."/>
            <person name="Peter M."/>
            <person name="Pfister S."/>
            <person name="Riley R."/>
            <person name="Sitrit Y."/>
            <person name="Stielow J.B."/>
            <person name="Szollosi G."/>
            <person name="Zifcakova L."/>
            <person name="Stursova M."/>
            <person name="Spatafora J.W."/>
            <person name="Tedersoo L."/>
            <person name="Vaario L.M."/>
            <person name="Yamada A."/>
            <person name="Yan M."/>
            <person name="Wang P."/>
            <person name="Xu J."/>
            <person name="Bruns T."/>
            <person name="Baldrian P."/>
            <person name="Vilgalys R."/>
            <person name="Dunand C."/>
            <person name="Henrissat B."/>
            <person name="Grigoriev I.V."/>
            <person name="Hibbett D."/>
            <person name="Nagy L.G."/>
            <person name="Martin F.M."/>
        </authorList>
    </citation>
    <scope>NUCLEOTIDE SEQUENCE</scope>
    <source>
        <strain evidence="1">P2</strain>
    </source>
</reference>
<evidence type="ECO:0000313" key="1">
    <source>
        <dbReference type="EMBL" id="KAF9651876.1"/>
    </source>
</evidence>
<dbReference type="EMBL" id="MU117972">
    <property type="protein sequence ID" value="KAF9651876.1"/>
    <property type="molecule type" value="Genomic_DNA"/>
</dbReference>
<keyword evidence="2" id="KW-1185">Reference proteome</keyword>
<sequence>MIRAGSLTEMSSSSSRLPSSSSQSSATAKSVTSGSLSSSSPSKPPSSPTLIGLTSSLNSTLESSWTSNTPSTSGTYSGSNSPTTYPPLVSTSNSVISSRTLPSPSSEPSLLNRPLAVSTDQNHVFTTSTQPDAGRTEVPVVGSTSHGFFGNRGAFAGTFTAVGIAAVVILLTIFLCCRRYRSKKQRQLRIRNMHISQPRIRENPFADDPFVYFDPRDHATTAERQHNQEERPSLSATDKQVTGYAGSGDSTYGLNVQRNDVGNGILYETRNPRLTGINPGIVVNYRDRELDDPFSDRQAYQQNPRPAFYGKGPAAVNHSLAVTSSRAYLPFPSWRPASEISSSPSLYPATPSVTEDGDSVHQLPTPTSVAYPRTTPNQGYNWGASAKRSSSYRASAQPEAYRTPPGSDDGQGSPAIAQQEPPTDGQDRSIPPPIPPKSPLRAAMSMRTILDVRVSKME</sequence>
<evidence type="ECO:0000313" key="2">
    <source>
        <dbReference type="Proteomes" id="UP000886501"/>
    </source>
</evidence>
<name>A0ACB6ZQC7_THEGA</name>
<organism evidence="1 2">
    <name type="scientific">Thelephora ganbajun</name>
    <name type="common">Ganba fungus</name>
    <dbReference type="NCBI Taxonomy" id="370292"/>
    <lineage>
        <taxon>Eukaryota</taxon>
        <taxon>Fungi</taxon>
        <taxon>Dikarya</taxon>
        <taxon>Basidiomycota</taxon>
        <taxon>Agaricomycotina</taxon>
        <taxon>Agaricomycetes</taxon>
        <taxon>Thelephorales</taxon>
        <taxon>Thelephoraceae</taxon>
        <taxon>Thelephora</taxon>
    </lineage>
</organism>
<comment type="caution">
    <text evidence="1">The sequence shown here is derived from an EMBL/GenBank/DDBJ whole genome shotgun (WGS) entry which is preliminary data.</text>
</comment>
<reference evidence="1" key="1">
    <citation type="submission" date="2019-10" db="EMBL/GenBank/DDBJ databases">
        <authorList>
            <consortium name="DOE Joint Genome Institute"/>
            <person name="Kuo A."/>
            <person name="Miyauchi S."/>
            <person name="Kiss E."/>
            <person name="Drula E."/>
            <person name="Kohler A."/>
            <person name="Sanchez-Garcia M."/>
            <person name="Andreopoulos B."/>
            <person name="Barry K.W."/>
            <person name="Bonito G."/>
            <person name="Buee M."/>
            <person name="Carver A."/>
            <person name="Chen C."/>
            <person name="Cichocki N."/>
            <person name="Clum A."/>
            <person name="Culley D."/>
            <person name="Crous P.W."/>
            <person name="Fauchery L."/>
            <person name="Girlanda M."/>
            <person name="Hayes R."/>
            <person name="Keri Z."/>
            <person name="Labutti K."/>
            <person name="Lipzen A."/>
            <person name="Lombard V."/>
            <person name="Magnuson J."/>
            <person name="Maillard F."/>
            <person name="Morin E."/>
            <person name="Murat C."/>
            <person name="Nolan M."/>
            <person name="Ohm R."/>
            <person name="Pangilinan J."/>
            <person name="Pereira M."/>
            <person name="Perotto S."/>
            <person name="Peter M."/>
            <person name="Riley R."/>
            <person name="Sitrit Y."/>
            <person name="Stielow B."/>
            <person name="Szollosi G."/>
            <person name="Zifcakova L."/>
            <person name="Stursova M."/>
            <person name="Spatafora J.W."/>
            <person name="Tedersoo L."/>
            <person name="Vaario L.-M."/>
            <person name="Yamada A."/>
            <person name="Yan M."/>
            <person name="Wang P."/>
            <person name="Xu J."/>
            <person name="Bruns T."/>
            <person name="Baldrian P."/>
            <person name="Vilgalys R."/>
            <person name="Henrissat B."/>
            <person name="Grigoriev I.V."/>
            <person name="Hibbett D."/>
            <person name="Nagy L.G."/>
            <person name="Martin F.M."/>
        </authorList>
    </citation>
    <scope>NUCLEOTIDE SEQUENCE</scope>
    <source>
        <strain evidence="1">P2</strain>
    </source>
</reference>
<accession>A0ACB6ZQC7</accession>
<protein>
    <submittedName>
        <fullName evidence="1">Uncharacterized protein</fullName>
    </submittedName>
</protein>
<gene>
    <name evidence="1" type="ORF">BDM02DRAFT_428576</name>
</gene>